<dbReference type="Gene3D" id="2.60.120.200">
    <property type="match status" value="1"/>
</dbReference>
<dbReference type="SUPFAM" id="SSF49899">
    <property type="entry name" value="Concanavalin A-like lectins/glucanases"/>
    <property type="match status" value="1"/>
</dbReference>
<protein>
    <submittedName>
        <fullName evidence="1">Uncharacterized protein</fullName>
    </submittedName>
</protein>
<proteinExistence type="predicted"/>
<evidence type="ECO:0000313" key="2">
    <source>
        <dbReference type="Proteomes" id="UP000639419"/>
    </source>
</evidence>
<dbReference type="InterPro" id="IPR013320">
    <property type="entry name" value="ConA-like_dom_sf"/>
</dbReference>
<keyword evidence="2" id="KW-1185">Reference proteome</keyword>
<comment type="caution">
    <text evidence="1">The sequence shown here is derived from an EMBL/GenBank/DDBJ whole genome shotgun (WGS) entry which is preliminary data.</text>
</comment>
<name>A0ABX2L069_9PROT</name>
<dbReference type="EMBL" id="WHOR01000132">
    <property type="protein sequence ID" value="NUB20932.1"/>
    <property type="molecule type" value="Genomic_DNA"/>
</dbReference>
<evidence type="ECO:0000313" key="1">
    <source>
        <dbReference type="EMBL" id="NUB20932.1"/>
    </source>
</evidence>
<reference evidence="1 2" key="1">
    <citation type="submission" date="2019-10" db="EMBL/GenBank/DDBJ databases">
        <title>Genome sequence of Azospirillum formosense CC-Nfb-7.</title>
        <authorList>
            <person name="Ambrosini A."/>
            <person name="Sant'Anna F.H."/>
            <person name="Cassan F.D."/>
            <person name="Souza E.M."/>
            <person name="Passaglia L.M.P."/>
        </authorList>
    </citation>
    <scope>NUCLEOTIDE SEQUENCE [LARGE SCALE GENOMIC DNA]</scope>
    <source>
        <strain evidence="1 2">CC-NFb-7</strain>
    </source>
</reference>
<dbReference type="RefSeq" id="WP_174439886.1">
    <property type="nucleotide sequence ID" value="NZ_BAABCC010000005.1"/>
</dbReference>
<dbReference type="Proteomes" id="UP000639419">
    <property type="component" value="Unassembled WGS sequence"/>
</dbReference>
<gene>
    <name evidence="1" type="ORF">GBZ26_17235</name>
</gene>
<sequence>MSELDDALARLDATNANPYSTGNPYGLTGRGAMPANWVPGLRAVATIYRAIVALNNSLNFLAAQAAVATILQRCQDLVAQVTKGSTEALAFPAVDKLLLSTPNVVQTFVYDTRLDDLTADGRRWNEPGRCSHLSYWHEAQGVYRGVKRDFPAVALIVALREQWYIYDALDQDPVTGTPRLWAASNPTGNGLIYCGPTGPITSVHARNGYLYFGVGTGLHVVSLTGDWCERYDNGGRRRRLGTFAQRNTLLAEGGVTASAALPANGVNSVHAHVYPGAPLDAAGMPVPTIAVGLDTTAAVIHPNGQVVTITGFNNPVTHITLLPEARVLCTGVYYSTVEALKLPYASADRSALLAEQYYYPSYGAAPDRLLLPASEGITRLVAHNGGIACNFGGRGLLQVHRDPAAPHNGMLAHTSGGFCTGWMPGDTRLATLCDATVGAITGSELFPDGSFSGGSAAGWNGNGAAASVVSGALRIATTAAFGRCTFPLATVSGQSCLVRLDVLGTSSAPAYVQVGTAPFGVDLKAAQVFAAGSAGNLVEFTATGATSYLTIGASYGGAVANVDVDNLSCRPSSADRSYKGKGVAIYGTLQRNPVAAGSDVVAWSGFSVNNYVEQRYNADLDFGTGDFAVVGWFRCDDGTAGLTRTVLERSNVELGAGFLIQNSSTDTFQVRISDGTNTANLTTTAAFRGAGLFQGLLVRRGATLEAWVNGALAGTVTASAVGSVSNAAAITRVGSRVAGSNPAAACDIALLRACAYAPTPAQIRKMYEDERPLFAEGAKCLLGGISNAVTALSRDPLTGRLAAGSGDGVSIFQGLRRVSYLDEAALAATTSDTVRSVALRGGSLLIGTAAEVGFVADAIGGKEAIAVGGPRPVGAGFVVRGVTTDGAALDLAPRVPVGERETVMVEARVIGRVVGAADTERLTYVRRATYYRDAGGAITLQGSVQTGGTDTEVTGSADATLATVGDWVSARVTGVSGKRIRWEVTFTVTRISEENSYAA</sequence>
<organism evidence="1 2">
    <name type="scientific">Azospirillum formosense</name>
    <dbReference type="NCBI Taxonomy" id="861533"/>
    <lineage>
        <taxon>Bacteria</taxon>
        <taxon>Pseudomonadati</taxon>
        <taxon>Pseudomonadota</taxon>
        <taxon>Alphaproteobacteria</taxon>
        <taxon>Rhodospirillales</taxon>
        <taxon>Azospirillaceae</taxon>
        <taxon>Azospirillum</taxon>
    </lineage>
</organism>
<accession>A0ABX2L069</accession>